<evidence type="ECO:0000259" key="19">
    <source>
        <dbReference type="PROSITE" id="PS50222"/>
    </source>
</evidence>
<feature type="compositionally biased region" description="Low complexity" evidence="17">
    <location>
        <begin position="2226"/>
        <end position="2236"/>
    </location>
</feature>
<feature type="compositionally biased region" description="Pro residues" evidence="17">
    <location>
        <begin position="2288"/>
        <end position="2374"/>
    </location>
</feature>
<sequence length="2419" mass="266416">DFNNPNNLNATNDVDSRFSGYVSDSQFGSEVNFTDFNDAVSSLSSSGMLSPYSTGSSPDDFFLSATNSNVDSQYSENINEFDLNNTQNLTNDVLYPQPLVPVPMGESVSNSTVTFNANENYHNNQQMMQTLDTVHESPEDIIKKETPEFNVKRESPESRGTSSESQSHSQSQSQSQSQSRSQPRSQFQSPLSNMPITRPDSSETSLNDTLRPGKKIKSSHNLIEKKYRTNINSKIIELRNCVPSLRILVAKNGNHRTNTVNDEPEDDDDYYEGNGYSDDELKLDGLKPAKKLNKATILSKSSEYIRHLEKKNEMLIQQNLQLRKLIESASIPANNDMFFQHQQFLQQQQQQQQASSLHSSPFNKSNSNRSSSGSNMMSPDQFQNQQQPDHQALTNKILMGGLGTFLGAAALDDLSNNSSINQRGLFAFPMFGFLGASPTSATVSDATSTFDYKPFLSGFTKLLISIYLFYTFIFPSLITSFNKYRKSLEIPTFPDATQKLFHFCLRPYELQSSLPISDLPKEERILKFLCFGYNAEFVLTAVQTLCLPQNSKNDFLKAIFMKTAIEYNNEYLNSTINDLLNRFCLERRGEHYWKNAKAYLSECNLQEYAMMSFKNLQIRKLSNDIQERHGRIESIESLLRLSLVDGLYFDTMRQIISLESLKMNLMKIGTEHKKLYPLALKFQKDSITRNLQRLSSFSLILSGDMNLKLEILHYLVEEDPKSLIKCVRLYESGNYKLSAEIKTGLLAAKLYYQVSNNHGISKIVKTFSSLRLEDMKISKFSQFQFISLMKLFETLFIYLSNVVENQDMTSIHILHMFEYMREYFDETRVSDKFSLPSDTMRLADSNQGYPQQQAQQPQQVQQQPSYNQWSTQQQQPQLNQLQSQPTGFGFGSQVASQPTGIMKPQQFEQTQPGFTQQTSGWNQQAPPMTSFQSQPTGGLMPQRTGYQSQPAQTPLQSQATGWNQLVPPMTSFQAQATGYQQGPPTTSFQSQPTGGFMPQQTGYQFQQPLQSQNTGWTQQPQTSFGVAPLQSQSTGWNQGLQPQRTGVQQPLTAQPTGFISNLANIGNQKNDLELPNIRLSFITARDQDRFETIFRNNVPKGENAMDGNTAKSILMKSGLSAVKLSQIWELADTNKSGSLMFPEFCVALHLANMAKRGQSVPFELPIKIKNEVTGFVDAINFNIGTKSDYSQNNPIANQQTGFQNQIPLTAQRTGVVLNAQQTGMVPINAQPTGLFSQKTGGLFSQKTGGLLAQATGSAPPMTSFMAQPTGGFMPQQTGFQSQPTGGFIPQQTGLQSQQFTGFQSQATGGLYPQQTGLQPMPTGRPGQWGFVSAPTGGLPGLDMMQSHFMPNAATQTNMLQSQMGGQSARNVTWAITKQEKMIYDNIFKQWDKDRKGFIEGNVSIEIFSKSGLSFSDLEKIWTLSDQGNKGKLNRDEFAVAMHLIYRRLNGFDIPLTLPPELVPPSSKILENTVDSLKDQLKKQASKGGVHSTLNVKSGISRSGTSFKNDDDSINYVSHSRHRKKSVDESPAKSQAFSSKLSIEDLKKQIHEKRILLDAIDAEDADTNANIIQQKALNEIEILKSKIKSAQSKLNSSNFGAIDSVEQKQELSTKLNKFADKIPQLMDAIYQVDEKLKSAKVELFRLKLQKENPSGIEFKGTGPNGEVTETDKRIAKQKALLQAKMAKLTGKPAPNFDAFEDNEARLNQEVLSATKEFEEQKSMIQEISSSIKTLIAEVSDSLNLTNAMSVGHSKWEKKEGVQNKEVSDFIDYLNSTKPAHKTAIPTPSSLENPYLAHPNSNLASKEPVESNLNAVAEQQSAKASNIGHSTPPSSSSGLSASEERARRIKEKAEKRMNERLAKLGITRKPASNTHSEQEKNIPTSKVASTSISQEEKNISTTKEIPASISRETQKPFVQPTKEAPAPPPTRAAPAQIPAQIPAVSKPSAASDDSDEDSDEDEEYKALLEQKKAMEQREKERKERKAREKQERLAKLKAEMEELRKQQEGDSDDSWCDDNQATATPVSNAKQAEEAPVPTTGLTTAHSNNPFAAVVSEKQEAKPVVPQPTETPEKKDVKPSNSNPFSKLQANGSSSNTVIDAEKLKAQRASQMGRGGDDDDWSDSGDEDSDDEMPSANKQAELASMLFGGSTSASRSNTFIPPVSTVEEKNIGEISQSKSEETNKDTVAPEVDTQPFPPSTPVTHPPAVPELQQSETTEKSLTPPPLPETAAPVPSVPATVPPGLPLEQVTSSNGEFYDAKSEESSFIDPTPPSSPEVSATTAEVPDEEVPPVPTGVAPAPPIPTEVAPAPPIPTEVAPAPPIPTGVAPAPPIPTEVAPAPPIPTEVAPAPPAPPAPTQVAPPAPPAPAPPAPPAPSLIPSITGGPADINALLGEIHQGARLKKVDDSEKHIADGAVVGRVL</sequence>
<evidence type="ECO:0000256" key="15">
    <source>
        <dbReference type="ARBA" id="ARBA00023212"/>
    </source>
</evidence>
<dbReference type="eggNOG" id="KOG2588">
    <property type="taxonomic scope" value="Eukaryota"/>
</dbReference>
<evidence type="ECO:0000256" key="16">
    <source>
        <dbReference type="SAM" id="Coils"/>
    </source>
</evidence>
<dbReference type="PROSITE" id="PS50031">
    <property type="entry name" value="EH"/>
    <property type="match status" value="2"/>
</dbReference>
<dbReference type="eggNOG" id="KOG0998">
    <property type="taxonomic scope" value="Eukaryota"/>
</dbReference>
<feature type="compositionally biased region" description="Polar residues" evidence="17">
    <location>
        <begin position="2038"/>
        <end position="2048"/>
    </location>
</feature>
<dbReference type="PANTHER" id="PTHR47336:SF3">
    <property type="entry name" value="SERINE-RICH PROTEIN TYE7"/>
    <property type="match status" value="1"/>
</dbReference>
<keyword evidence="9" id="KW-0254">Endocytosis</keyword>
<feature type="domain" description="EH" evidence="18">
    <location>
        <begin position="1086"/>
        <end position="1165"/>
    </location>
</feature>
<feature type="compositionally biased region" description="Low complexity" evidence="17">
    <location>
        <begin position="850"/>
        <end position="886"/>
    </location>
</feature>
<evidence type="ECO:0000256" key="4">
    <source>
        <dbReference type="ARBA" id="ARBA00009351"/>
    </source>
</evidence>
<dbReference type="HOGENOM" id="CLU_229131_0_0_1"/>
<comment type="similarity">
    <text evidence="4">Belongs to the PAN1 family.</text>
</comment>
<feature type="region of interest" description="Disordered" evidence="17">
    <location>
        <begin position="1027"/>
        <end position="1047"/>
    </location>
</feature>
<keyword evidence="12 16" id="KW-0175">Coiled coil</keyword>
<evidence type="ECO:0000256" key="1">
    <source>
        <dbReference type="ARBA" id="ARBA00004125"/>
    </source>
</evidence>
<evidence type="ECO:0000313" key="23">
    <source>
        <dbReference type="Proteomes" id="UP000029867"/>
    </source>
</evidence>
<feature type="compositionally biased region" description="Basic and acidic residues" evidence="17">
    <location>
        <begin position="1840"/>
        <end position="1860"/>
    </location>
</feature>
<dbReference type="GO" id="GO:0046983">
    <property type="term" value="F:protein dimerization activity"/>
    <property type="evidence" value="ECO:0007669"/>
    <property type="project" value="InterPro"/>
</dbReference>
<feature type="region of interest" description="Disordered" evidence="17">
    <location>
        <begin position="909"/>
        <end position="957"/>
    </location>
</feature>
<dbReference type="SUPFAM" id="SSF47459">
    <property type="entry name" value="HLH, helix-loop-helix DNA-binding domain"/>
    <property type="match status" value="1"/>
</dbReference>
<dbReference type="InterPro" id="IPR003124">
    <property type="entry name" value="WH2_dom"/>
</dbReference>
<feature type="region of interest" description="Disordered" evidence="17">
    <location>
        <begin position="343"/>
        <end position="389"/>
    </location>
</feature>
<dbReference type="InterPro" id="IPR011992">
    <property type="entry name" value="EF-hand-dom_pair"/>
</dbReference>
<dbReference type="InterPro" id="IPR000261">
    <property type="entry name" value="EH_dom"/>
</dbReference>
<evidence type="ECO:0000256" key="8">
    <source>
        <dbReference type="ARBA" id="ARBA00022490"/>
    </source>
</evidence>
<dbReference type="Gene3D" id="1.10.238.10">
    <property type="entry name" value="EF-hand"/>
    <property type="match status" value="2"/>
</dbReference>
<dbReference type="GO" id="GO:0030479">
    <property type="term" value="C:actin cortical patch"/>
    <property type="evidence" value="ECO:0007669"/>
    <property type="project" value="UniProtKB-SubCell"/>
</dbReference>
<reference evidence="23" key="1">
    <citation type="journal article" date="2014" name="Microb. Cell Fact.">
        <title>Exploiting Issatchenkia orientalis SD108 for succinic acid production.</title>
        <authorList>
            <person name="Xiao H."/>
            <person name="Shao Z."/>
            <person name="Jiang Y."/>
            <person name="Dole S."/>
            <person name="Zhao H."/>
        </authorList>
    </citation>
    <scope>NUCLEOTIDE SEQUENCE [LARGE SCALE GENOMIC DNA]</scope>
    <source>
        <strain evidence="23">SD108</strain>
    </source>
</reference>
<feature type="compositionally biased region" description="Basic and acidic residues" evidence="17">
    <location>
        <begin position="1962"/>
        <end position="2006"/>
    </location>
</feature>
<dbReference type="InterPro" id="IPR011598">
    <property type="entry name" value="bHLH_dom"/>
</dbReference>
<evidence type="ECO:0000259" key="20">
    <source>
        <dbReference type="PROSITE" id="PS50888"/>
    </source>
</evidence>
<feature type="compositionally biased region" description="Pro residues" evidence="17">
    <location>
        <begin position="2193"/>
        <end position="2206"/>
    </location>
</feature>
<feature type="coiled-coil region" evidence="16">
    <location>
        <begin position="1542"/>
        <end position="1592"/>
    </location>
</feature>
<dbReference type="CDD" id="cd00052">
    <property type="entry name" value="EH"/>
    <property type="match status" value="2"/>
</dbReference>
<feature type="region of interest" description="Disordered" evidence="17">
    <location>
        <begin position="1781"/>
        <end position="2383"/>
    </location>
</feature>
<dbReference type="SUPFAM" id="SSF47473">
    <property type="entry name" value="EF-hand"/>
    <property type="match status" value="2"/>
</dbReference>
<dbReference type="VEuPathDB" id="FungiDB:C5L36_0A05780"/>
<evidence type="ECO:0000259" key="18">
    <source>
        <dbReference type="PROSITE" id="PS50031"/>
    </source>
</evidence>
<feature type="compositionally biased region" description="Acidic residues" evidence="17">
    <location>
        <begin position="2115"/>
        <end position="2131"/>
    </location>
</feature>
<keyword evidence="15" id="KW-0206">Cytoskeleton</keyword>
<name>A0A099NYA6_PICKU</name>
<dbReference type="GO" id="GO:0003779">
    <property type="term" value="F:actin binding"/>
    <property type="evidence" value="ECO:0007669"/>
    <property type="project" value="UniProtKB-KW"/>
</dbReference>
<evidence type="ECO:0000256" key="11">
    <source>
        <dbReference type="ARBA" id="ARBA00022753"/>
    </source>
</evidence>
<dbReference type="SMART" id="SM00027">
    <property type="entry name" value="EH"/>
    <property type="match status" value="2"/>
</dbReference>
<feature type="region of interest" description="Disordered" evidence="17">
    <location>
        <begin position="840"/>
        <end position="897"/>
    </location>
</feature>
<comment type="subcellular location">
    <subcellularLocation>
        <location evidence="3">Cell membrane</location>
        <topology evidence="3">Peripheral membrane protein</topology>
        <orientation evidence="3">Cytoplasmic side</orientation>
    </subcellularLocation>
    <subcellularLocation>
        <location evidence="2">Cytoplasm</location>
        <location evidence="2">Cytoskeleton</location>
        <location evidence="2">Actin patch</location>
    </subcellularLocation>
    <subcellularLocation>
        <location evidence="1">Endosome membrane</location>
        <topology evidence="1">Peripheral membrane protein</topology>
        <orientation evidence="1">Cytoplasmic side</orientation>
    </subcellularLocation>
</comment>
<evidence type="ECO:0000256" key="5">
    <source>
        <dbReference type="ARBA" id="ARBA00015110"/>
    </source>
</evidence>
<keyword evidence="13" id="KW-0472">Membrane</keyword>
<feature type="region of interest" description="Disordered" evidence="17">
    <location>
        <begin position="142"/>
        <end position="217"/>
    </location>
</feature>
<evidence type="ECO:0000313" key="22">
    <source>
        <dbReference type="EMBL" id="KGK37808.1"/>
    </source>
</evidence>
<protein>
    <recommendedName>
        <fullName evidence="5">Actin cytoskeleton-regulatory complex protein PAN1</fullName>
    </recommendedName>
    <alternativeName>
        <fullName evidence="6">Actin cytoskeleton-regulatory complex protein pan1</fullName>
    </alternativeName>
</protein>
<feature type="compositionally biased region" description="Polar residues" evidence="17">
    <location>
        <begin position="1809"/>
        <end position="1822"/>
    </location>
</feature>
<keyword evidence="8" id="KW-0963">Cytoplasm</keyword>
<dbReference type="PROSITE" id="PS50222">
    <property type="entry name" value="EF_HAND_2"/>
    <property type="match status" value="2"/>
</dbReference>
<dbReference type="GO" id="GO:0005509">
    <property type="term" value="F:calcium ion binding"/>
    <property type="evidence" value="ECO:0007669"/>
    <property type="project" value="InterPro"/>
</dbReference>
<evidence type="ECO:0000256" key="3">
    <source>
        <dbReference type="ARBA" id="ARBA00004413"/>
    </source>
</evidence>
<evidence type="ECO:0000256" key="14">
    <source>
        <dbReference type="ARBA" id="ARBA00023203"/>
    </source>
</evidence>
<feature type="compositionally biased region" description="Polar residues" evidence="17">
    <location>
        <begin position="909"/>
        <end position="936"/>
    </location>
</feature>
<dbReference type="GO" id="GO:0006897">
    <property type="term" value="P:endocytosis"/>
    <property type="evidence" value="ECO:0007669"/>
    <property type="project" value="UniProtKB-KW"/>
</dbReference>
<evidence type="ECO:0000256" key="7">
    <source>
        <dbReference type="ARBA" id="ARBA00022475"/>
    </source>
</evidence>
<accession>A0A099NYA6</accession>
<feature type="non-terminal residue" evidence="22">
    <location>
        <position position="1"/>
    </location>
</feature>
<dbReference type="VEuPathDB" id="FungiDB:C5L36_0A05770"/>
<evidence type="ECO:0000259" key="21">
    <source>
        <dbReference type="PROSITE" id="PS51082"/>
    </source>
</evidence>
<keyword evidence="11" id="KW-0967">Endosome</keyword>
<dbReference type="EMBL" id="JQFK01000029">
    <property type="protein sequence ID" value="KGK37808.1"/>
    <property type="molecule type" value="Genomic_DNA"/>
</dbReference>
<feature type="domain" description="EF-hand" evidence="19">
    <location>
        <begin position="1119"/>
        <end position="1154"/>
    </location>
</feature>
<organism evidence="22 23">
    <name type="scientific">Pichia kudriavzevii</name>
    <name type="common">Yeast</name>
    <name type="synonym">Issatchenkia orientalis</name>
    <dbReference type="NCBI Taxonomy" id="4909"/>
    <lineage>
        <taxon>Eukaryota</taxon>
        <taxon>Fungi</taxon>
        <taxon>Dikarya</taxon>
        <taxon>Ascomycota</taxon>
        <taxon>Saccharomycotina</taxon>
        <taxon>Pichiomycetes</taxon>
        <taxon>Pichiales</taxon>
        <taxon>Pichiaceae</taxon>
        <taxon>Pichia</taxon>
    </lineage>
</organism>
<keyword evidence="10" id="KW-0677">Repeat</keyword>
<dbReference type="GO" id="GO:0005886">
    <property type="term" value="C:plasma membrane"/>
    <property type="evidence" value="ECO:0007669"/>
    <property type="project" value="UniProtKB-SubCell"/>
</dbReference>
<feature type="compositionally biased region" description="Basic and acidic residues" evidence="17">
    <location>
        <begin position="142"/>
        <end position="157"/>
    </location>
</feature>
<feature type="compositionally biased region" description="Polar residues" evidence="17">
    <location>
        <begin position="2147"/>
        <end position="2157"/>
    </location>
</feature>
<dbReference type="InterPro" id="IPR013182">
    <property type="entry name" value="DUF1720"/>
</dbReference>
<feature type="domain" description="EH" evidence="18">
    <location>
        <begin position="1379"/>
        <end position="1468"/>
    </location>
</feature>
<feature type="compositionally biased region" description="Polar residues" evidence="17">
    <location>
        <begin position="2015"/>
        <end position="2028"/>
    </location>
</feature>
<dbReference type="GO" id="GO:0010008">
    <property type="term" value="C:endosome membrane"/>
    <property type="evidence" value="ECO:0007669"/>
    <property type="project" value="UniProtKB-SubCell"/>
</dbReference>
<dbReference type="InterPro" id="IPR002048">
    <property type="entry name" value="EF_hand_dom"/>
</dbReference>
<dbReference type="InterPro" id="IPR036638">
    <property type="entry name" value="HLH_DNA-bd_sf"/>
</dbReference>
<feature type="compositionally biased region" description="Low complexity" evidence="17">
    <location>
        <begin position="1823"/>
        <end position="1839"/>
    </location>
</feature>
<feature type="region of interest" description="Disordered" evidence="17">
    <location>
        <begin position="1510"/>
        <end position="1532"/>
    </location>
</feature>
<dbReference type="PROSITE" id="PS51082">
    <property type="entry name" value="WH2"/>
    <property type="match status" value="1"/>
</dbReference>
<evidence type="ECO:0000256" key="17">
    <source>
        <dbReference type="SAM" id="MobiDB-lite"/>
    </source>
</evidence>
<evidence type="ECO:0000256" key="6">
    <source>
        <dbReference type="ARBA" id="ARBA00020728"/>
    </source>
</evidence>
<dbReference type="Pfam" id="PF00010">
    <property type="entry name" value="HLH"/>
    <property type="match status" value="1"/>
</dbReference>
<feature type="domain" description="WH2" evidence="21">
    <location>
        <begin position="2385"/>
        <end position="2402"/>
    </location>
</feature>
<keyword evidence="14" id="KW-0009">Actin-binding</keyword>
<dbReference type="InterPro" id="IPR052099">
    <property type="entry name" value="Regulatory_TF_Diverse"/>
</dbReference>
<feature type="compositionally biased region" description="Acidic residues" evidence="17">
    <location>
        <begin position="1950"/>
        <end position="1961"/>
    </location>
</feature>
<dbReference type="PANTHER" id="PTHR47336">
    <property type="entry name" value="TRANSCRIPTION FACTOR HMS1-RELATED"/>
    <property type="match status" value="1"/>
</dbReference>
<feature type="domain" description="BHLH" evidence="20">
    <location>
        <begin position="215"/>
        <end position="308"/>
    </location>
</feature>
<evidence type="ECO:0000256" key="13">
    <source>
        <dbReference type="ARBA" id="ARBA00023136"/>
    </source>
</evidence>
<feature type="compositionally biased region" description="Polar residues" evidence="17">
    <location>
        <begin position="2077"/>
        <end position="2096"/>
    </location>
</feature>
<evidence type="ECO:0000256" key="2">
    <source>
        <dbReference type="ARBA" id="ARBA00004134"/>
    </source>
</evidence>
<feature type="domain" description="EF-hand" evidence="19">
    <location>
        <begin position="1412"/>
        <end position="1447"/>
    </location>
</feature>
<dbReference type="SMART" id="SM00054">
    <property type="entry name" value="EFh"/>
    <property type="match status" value="3"/>
</dbReference>
<dbReference type="Pfam" id="PF12763">
    <property type="entry name" value="EH"/>
    <property type="match status" value="2"/>
</dbReference>
<evidence type="ECO:0000256" key="10">
    <source>
        <dbReference type="ARBA" id="ARBA00022737"/>
    </source>
</evidence>
<dbReference type="Proteomes" id="UP000029867">
    <property type="component" value="Unassembled WGS sequence"/>
</dbReference>
<evidence type="ECO:0000256" key="9">
    <source>
        <dbReference type="ARBA" id="ARBA00022583"/>
    </source>
</evidence>
<keyword evidence="7" id="KW-1003">Cell membrane</keyword>
<evidence type="ECO:0000256" key="12">
    <source>
        <dbReference type="ARBA" id="ARBA00023054"/>
    </source>
</evidence>
<dbReference type="FunFam" id="1.10.238.10:FF:000349">
    <property type="entry name" value="Actin cytoskeleton-regulatory complex protein PAN1"/>
    <property type="match status" value="1"/>
</dbReference>
<dbReference type="SMART" id="SM00246">
    <property type="entry name" value="WH2"/>
    <property type="match status" value="2"/>
</dbReference>
<dbReference type="Pfam" id="PF08226">
    <property type="entry name" value="DUF1720"/>
    <property type="match status" value="3"/>
</dbReference>
<dbReference type="Gene3D" id="4.10.280.10">
    <property type="entry name" value="Helix-loop-helix DNA-binding domain"/>
    <property type="match status" value="1"/>
</dbReference>
<feature type="compositionally biased region" description="Polar residues" evidence="17">
    <location>
        <begin position="1868"/>
        <end position="1901"/>
    </location>
</feature>
<gene>
    <name evidence="22" type="ORF">JL09_g3047</name>
</gene>
<dbReference type="PROSITE" id="PS50888">
    <property type="entry name" value="BHLH"/>
    <property type="match status" value="1"/>
</dbReference>
<feature type="compositionally biased region" description="Low complexity" evidence="17">
    <location>
        <begin position="158"/>
        <end position="192"/>
    </location>
</feature>
<dbReference type="SMART" id="SM00353">
    <property type="entry name" value="HLH"/>
    <property type="match status" value="1"/>
</dbReference>
<feature type="compositionally biased region" description="Polar residues" evidence="17">
    <location>
        <begin position="944"/>
        <end position="957"/>
    </location>
</feature>
<proteinExistence type="inferred from homology"/>
<comment type="caution">
    <text evidence="22">The sequence shown here is derived from an EMBL/GenBank/DDBJ whole genome shotgun (WGS) entry which is preliminary data.</text>
</comment>
<feature type="compositionally biased region" description="Low complexity" evidence="17">
    <location>
        <begin position="1930"/>
        <end position="1949"/>
    </location>
</feature>